<organism evidence="3 4">
    <name type="scientific">Cordylochernes scorpioides</name>
    <dbReference type="NCBI Taxonomy" id="51811"/>
    <lineage>
        <taxon>Eukaryota</taxon>
        <taxon>Metazoa</taxon>
        <taxon>Ecdysozoa</taxon>
        <taxon>Arthropoda</taxon>
        <taxon>Chelicerata</taxon>
        <taxon>Arachnida</taxon>
        <taxon>Pseudoscorpiones</taxon>
        <taxon>Cheliferoidea</taxon>
        <taxon>Chernetidae</taxon>
        <taxon>Cordylochernes</taxon>
    </lineage>
</organism>
<evidence type="ECO:0000256" key="1">
    <source>
        <dbReference type="ARBA" id="ARBA00004123"/>
    </source>
</evidence>
<accession>A0ABY6JX43</accession>
<gene>
    <name evidence="3" type="ORF">LAZ67_1003785</name>
</gene>
<protein>
    <recommendedName>
        <fullName evidence="2">Transposase Tc1-like domain-containing protein</fullName>
    </recommendedName>
</protein>
<dbReference type="SUPFAM" id="SSF46689">
    <property type="entry name" value="Homeodomain-like"/>
    <property type="match status" value="1"/>
</dbReference>
<evidence type="ECO:0000313" key="4">
    <source>
        <dbReference type="Proteomes" id="UP001235939"/>
    </source>
</evidence>
<sequence>MYPQNRNCKASSLVILEATGDKIESESEIQYQRLYNTTKGQTGKIRRGLAVLIKTLEIKFKEIAYNQNLRTEKYIQGSLVDMASARSTPISTVSMPRRKIRAHYEHMSEFETGRAIGLKEAGWSNRLIARHLCRSDAAIRRCWQKWVNNGSMQRQDGSGRPRATTEREDKAIVRMAVAAPESTLSTIQRVTGTEVSKMTINRRLRGRNLRARRPLRCLPLTPVHRKVRLQWCRERST</sequence>
<dbReference type="InterPro" id="IPR009057">
    <property type="entry name" value="Homeodomain-like_sf"/>
</dbReference>
<evidence type="ECO:0000259" key="2">
    <source>
        <dbReference type="Pfam" id="PF01498"/>
    </source>
</evidence>
<keyword evidence="4" id="KW-1185">Reference proteome</keyword>
<dbReference type="Proteomes" id="UP001235939">
    <property type="component" value="Chromosome 01"/>
</dbReference>
<evidence type="ECO:0000313" key="3">
    <source>
        <dbReference type="EMBL" id="UYV61196.1"/>
    </source>
</evidence>
<name>A0ABY6JX43_9ARAC</name>
<reference evidence="3 4" key="1">
    <citation type="submission" date="2022-01" db="EMBL/GenBank/DDBJ databases">
        <title>A chromosomal length assembly of Cordylochernes scorpioides.</title>
        <authorList>
            <person name="Zeh D."/>
            <person name="Zeh J."/>
        </authorList>
    </citation>
    <scope>NUCLEOTIDE SEQUENCE [LARGE SCALE GENOMIC DNA]</scope>
    <source>
        <strain evidence="3">IN4F17</strain>
        <tissue evidence="3">Whole Body</tissue>
    </source>
</reference>
<dbReference type="InterPro" id="IPR002492">
    <property type="entry name" value="Transposase_Tc1-like"/>
</dbReference>
<dbReference type="Gene3D" id="1.10.10.60">
    <property type="entry name" value="Homeodomain-like"/>
    <property type="match status" value="1"/>
</dbReference>
<comment type="subcellular location">
    <subcellularLocation>
        <location evidence="1">Nucleus</location>
    </subcellularLocation>
</comment>
<proteinExistence type="predicted"/>
<feature type="domain" description="Transposase Tc1-like" evidence="2">
    <location>
        <begin position="170"/>
        <end position="235"/>
    </location>
</feature>
<dbReference type="EMBL" id="CP092863">
    <property type="protein sequence ID" value="UYV61196.1"/>
    <property type="molecule type" value="Genomic_DNA"/>
</dbReference>
<dbReference type="Pfam" id="PF01498">
    <property type="entry name" value="HTH_Tnp_Tc3_2"/>
    <property type="match status" value="1"/>
</dbReference>